<gene>
    <name evidence="1" type="ORF">BJ978_000375</name>
</gene>
<dbReference type="RefSeq" id="WP_156998951.1">
    <property type="nucleotide sequence ID" value="NZ_JAMZDY010000001.1"/>
</dbReference>
<reference evidence="1" key="1">
    <citation type="submission" date="2022-06" db="EMBL/GenBank/DDBJ databases">
        <title>Sequencing the genomes of 1000 actinobacteria strains.</title>
        <authorList>
            <person name="Klenk H.-P."/>
        </authorList>
    </citation>
    <scope>NUCLEOTIDE SEQUENCE</scope>
    <source>
        <strain evidence="1">DSM 22016</strain>
    </source>
</reference>
<name>A0A9X2KAL7_9MICO</name>
<evidence type="ECO:0000313" key="2">
    <source>
        <dbReference type="Proteomes" id="UP001139722"/>
    </source>
</evidence>
<proteinExistence type="predicted"/>
<dbReference type="EMBL" id="JAMZDY010000001">
    <property type="protein sequence ID" value="MCP2369699.1"/>
    <property type="molecule type" value="Genomic_DNA"/>
</dbReference>
<comment type="caution">
    <text evidence="1">The sequence shown here is derived from an EMBL/GenBank/DDBJ whole genome shotgun (WGS) entry which is preliminary data.</text>
</comment>
<dbReference type="AlphaFoldDB" id="A0A9X2KAL7"/>
<evidence type="ECO:0000313" key="1">
    <source>
        <dbReference type="EMBL" id="MCP2369699.1"/>
    </source>
</evidence>
<organism evidence="1 2">
    <name type="scientific">Agromyces terreus</name>
    <dbReference type="NCBI Taxonomy" id="424795"/>
    <lineage>
        <taxon>Bacteria</taxon>
        <taxon>Bacillati</taxon>
        <taxon>Actinomycetota</taxon>
        <taxon>Actinomycetes</taxon>
        <taxon>Micrococcales</taxon>
        <taxon>Microbacteriaceae</taxon>
        <taxon>Agromyces</taxon>
    </lineage>
</organism>
<keyword evidence="2" id="KW-1185">Reference proteome</keyword>
<accession>A0A9X2KAL7</accession>
<protein>
    <submittedName>
        <fullName evidence="1">Uncharacterized protein</fullName>
    </submittedName>
</protein>
<sequence>MKEHRFVGRDLFDDAERRMDAIEHRGCRGRHAQAGVHRLAGDIAAFFASRR</sequence>
<dbReference type="Proteomes" id="UP001139722">
    <property type="component" value="Unassembled WGS sequence"/>
</dbReference>